<organism evidence="3 4">
    <name type="scientific">Sphingobium yanoikuyae</name>
    <name type="common">Sphingomonas yanoikuyae</name>
    <dbReference type="NCBI Taxonomy" id="13690"/>
    <lineage>
        <taxon>Bacteria</taxon>
        <taxon>Pseudomonadati</taxon>
        <taxon>Pseudomonadota</taxon>
        <taxon>Alphaproteobacteria</taxon>
        <taxon>Sphingomonadales</taxon>
        <taxon>Sphingomonadaceae</taxon>
        <taxon>Sphingobium</taxon>
    </lineage>
</organism>
<evidence type="ECO:0000259" key="2">
    <source>
        <dbReference type="Pfam" id="PF01757"/>
    </source>
</evidence>
<keyword evidence="1" id="KW-0472">Membrane</keyword>
<keyword evidence="1" id="KW-0812">Transmembrane</keyword>
<accession>A0A3G2UPN8</accession>
<dbReference type="EMBL" id="CP033230">
    <property type="protein sequence ID" value="AYO77160.1"/>
    <property type="molecule type" value="Genomic_DNA"/>
</dbReference>
<feature type="domain" description="Acyltransferase 3" evidence="2">
    <location>
        <begin position="16"/>
        <end position="330"/>
    </location>
</feature>
<dbReference type="PANTHER" id="PTHR23028">
    <property type="entry name" value="ACETYLTRANSFERASE"/>
    <property type="match status" value="1"/>
</dbReference>
<proteinExistence type="predicted"/>
<dbReference type="AlphaFoldDB" id="A0A3G2UPN8"/>
<evidence type="ECO:0000313" key="4">
    <source>
        <dbReference type="Proteomes" id="UP000280708"/>
    </source>
</evidence>
<dbReference type="GO" id="GO:0000271">
    <property type="term" value="P:polysaccharide biosynthetic process"/>
    <property type="evidence" value="ECO:0007669"/>
    <property type="project" value="TreeGrafter"/>
</dbReference>
<name>A0A3G2UPN8_SPHYA</name>
<feature type="transmembrane region" description="Helical" evidence="1">
    <location>
        <begin position="54"/>
        <end position="73"/>
    </location>
</feature>
<dbReference type="Proteomes" id="UP000280708">
    <property type="component" value="Chromosome"/>
</dbReference>
<evidence type="ECO:0000256" key="1">
    <source>
        <dbReference type="SAM" id="Phobius"/>
    </source>
</evidence>
<dbReference type="InterPro" id="IPR050879">
    <property type="entry name" value="Acyltransferase_3"/>
</dbReference>
<gene>
    <name evidence="3" type="ORF">EBF16_09715</name>
</gene>
<keyword evidence="3" id="KW-0012">Acyltransferase</keyword>
<sequence>MLGAQTQGAAVHFTTIQALRFVAAAAVVLLHSTFYTSERLDPTLTLYTAGANGVRLFFVISGLVMMLSTARFAGGRHVWRGFAARRIVRIVPLYWAVTAVKLAALIALPSVVLHAKLDWVVALCSFLFIPVYNTEGVVQPLMAVGWTLNIEIFFYALFSLALALRMHPLRLLPALFLVLTIASEFKSHAWPAPAYLYCDPVILDFLAGMLIARWLQTGKSLPSWLAFMLLLGGLVLLFRPYPKVYDLTLMESLAVTLLAACVVLGAVSLEKIFAPRLPGWLLFLGAASYSLYLIHPLIAPLPPAILAKLGLPLSLFSVVSAFALSLCAGLMVYLLFERPVTRALSVWLRRREIDTSVSVADRHSRVGG</sequence>
<protein>
    <submittedName>
        <fullName evidence="3">Acyltransferase</fullName>
    </submittedName>
</protein>
<dbReference type="PANTHER" id="PTHR23028:SF53">
    <property type="entry name" value="ACYL_TRANSF_3 DOMAIN-CONTAINING PROTEIN"/>
    <property type="match status" value="1"/>
</dbReference>
<feature type="transmembrane region" description="Helical" evidence="1">
    <location>
        <begin position="247"/>
        <end position="267"/>
    </location>
</feature>
<feature type="transmembrane region" description="Helical" evidence="1">
    <location>
        <begin position="12"/>
        <end position="34"/>
    </location>
</feature>
<feature type="transmembrane region" description="Helical" evidence="1">
    <location>
        <begin position="224"/>
        <end position="241"/>
    </location>
</feature>
<keyword evidence="1" id="KW-1133">Transmembrane helix</keyword>
<dbReference type="GO" id="GO:0016747">
    <property type="term" value="F:acyltransferase activity, transferring groups other than amino-acyl groups"/>
    <property type="evidence" value="ECO:0007669"/>
    <property type="project" value="InterPro"/>
</dbReference>
<dbReference type="GO" id="GO:0016020">
    <property type="term" value="C:membrane"/>
    <property type="evidence" value="ECO:0007669"/>
    <property type="project" value="TreeGrafter"/>
</dbReference>
<feature type="transmembrane region" description="Helical" evidence="1">
    <location>
        <begin position="279"/>
        <end position="299"/>
    </location>
</feature>
<dbReference type="Pfam" id="PF01757">
    <property type="entry name" value="Acyl_transf_3"/>
    <property type="match status" value="1"/>
</dbReference>
<keyword evidence="3" id="KW-0808">Transferase</keyword>
<feature type="transmembrane region" description="Helical" evidence="1">
    <location>
        <begin position="311"/>
        <end position="336"/>
    </location>
</feature>
<feature type="transmembrane region" description="Helical" evidence="1">
    <location>
        <begin position="93"/>
        <end position="113"/>
    </location>
</feature>
<reference evidence="3 4" key="1">
    <citation type="submission" date="2018-10" db="EMBL/GenBank/DDBJ databases">
        <title>Characterization and genome analysis of a novel bacterium Sphingobium yanoikuyae SJTF8 capable of degrading PAHs.</title>
        <authorList>
            <person name="Yin C."/>
            <person name="Xiong W."/>
            <person name="Liang R."/>
        </authorList>
    </citation>
    <scope>NUCLEOTIDE SEQUENCE [LARGE SCALE GENOMIC DNA]</scope>
    <source>
        <strain evidence="3 4">SJTF8</strain>
    </source>
</reference>
<evidence type="ECO:0000313" key="3">
    <source>
        <dbReference type="EMBL" id="AYO77160.1"/>
    </source>
</evidence>
<dbReference type="InterPro" id="IPR002656">
    <property type="entry name" value="Acyl_transf_3_dom"/>
</dbReference>
<feature type="transmembrane region" description="Helical" evidence="1">
    <location>
        <begin position="143"/>
        <end position="164"/>
    </location>
</feature>